<evidence type="ECO:0000313" key="2">
    <source>
        <dbReference type="EMBL" id="KAL3688753.1"/>
    </source>
</evidence>
<protein>
    <submittedName>
        <fullName evidence="2">Uncharacterized protein</fullName>
    </submittedName>
</protein>
<name>A0ABD3HBH2_9MARC</name>
<dbReference type="PANTHER" id="PTHR47525:SF1">
    <property type="entry name" value="OS07G0295200 PROTEIN"/>
    <property type="match status" value="1"/>
</dbReference>
<proteinExistence type="predicted"/>
<sequence length="149" mass="16639">MRNVVKSMFAMFVRQVCTVKDRSELESFFPTPLTQGVEYDSPFLDFEEDRVKLQACAEQVQGEGKVEKQFRSNCAGWGLFVCYRAEEDLAAYLYVADGALSSLLLKPTHRIAGTTRSAASSSLTRRPGRNSESPWKSGRVRNQDFAAAA</sequence>
<comment type="caution">
    <text evidence="2">The sequence shown here is derived from an EMBL/GenBank/DDBJ whole genome shotgun (WGS) entry which is preliminary data.</text>
</comment>
<organism evidence="2 3">
    <name type="scientific">Riccia sorocarpa</name>
    <dbReference type="NCBI Taxonomy" id="122646"/>
    <lineage>
        <taxon>Eukaryota</taxon>
        <taxon>Viridiplantae</taxon>
        <taxon>Streptophyta</taxon>
        <taxon>Embryophyta</taxon>
        <taxon>Marchantiophyta</taxon>
        <taxon>Marchantiopsida</taxon>
        <taxon>Marchantiidae</taxon>
        <taxon>Marchantiales</taxon>
        <taxon>Ricciaceae</taxon>
        <taxon>Riccia</taxon>
    </lineage>
</organism>
<evidence type="ECO:0000313" key="3">
    <source>
        <dbReference type="Proteomes" id="UP001633002"/>
    </source>
</evidence>
<keyword evidence="3" id="KW-1185">Reference proteome</keyword>
<evidence type="ECO:0000256" key="1">
    <source>
        <dbReference type="SAM" id="MobiDB-lite"/>
    </source>
</evidence>
<reference evidence="2 3" key="1">
    <citation type="submission" date="2024-09" db="EMBL/GenBank/DDBJ databases">
        <title>Chromosome-scale assembly of Riccia sorocarpa.</title>
        <authorList>
            <person name="Paukszto L."/>
        </authorList>
    </citation>
    <scope>NUCLEOTIDE SEQUENCE [LARGE SCALE GENOMIC DNA]</scope>
    <source>
        <strain evidence="2">LP-2024</strain>
        <tissue evidence="2">Aerial parts of the thallus</tissue>
    </source>
</reference>
<dbReference type="EMBL" id="JBJQOH010000004">
    <property type="protein sequence ID" value="KAL3688753.1"/>
    <property type="molecule type" value="Genomic_DNA"/>
</dbReference>
<dbReference type="AlphaFoldDB" id="A0ABD3HBH2"/>
<gene>
    <name evidence="2" type="ORF">R1sor_015062</name>
</gene>
<dbReference type="Proteomes" id="UP001633002">
    <property type="component" value="Unassembled WGS sequence"/>
</dbReference>
<dbReference type="PANTHER" id="PTHR47525">
    <property type="entry name" value="OS07G0295200 PROTEIN"/>
    <property type="match status" value="1"/>
</dbReference>
<dbReference type="InterPro" id="IPR053323">
    <property type="entry name" value="UPF0235"/>
</dbReference>
<feature type="region of interest" description="Disordered" evidence="1">
    <location>
        <begin position="116"/>
        <end position="149"/>
    </location>
</feature>
<feature type="compositionally biased region" description="Low complexity" evidence="1">
    <location>
        <begin position="116"/>
        <end position="125"/>
    </location>
</feature>
<accession>A0ABD3HBH2</accession>